<keyword evidence="4" id="KW-0012">Acyltransferase</keyword>
<dbReference type="InterPro" id="IPR036299">
    <property type="entry name" value="Polyketide_synth_docking_sf"/>
</dbReference>
<dbReference type="Pfam" id="PF00550">
    <property type="entry name" value="PP-binding"/>
    <property type="match status" value="1"/>
</dbReference>
<dbReference type="Gene3D" id="3.40.366.10">
    <property type="entry name" value="Malonyl-Coenzyme A Acyl Carrier Protein, domain 2"/>
    <property type="match status" value="1"/>
</dbReference>
<dbReference type="SMART" id="SM00825">
    <property type="entry name" value="PKS_KS"/>
    <property type="match status" value="1"/>
</dbReference>
<feature type="active site" description="Proton donor; for dehydratase activity" evidence="5">
    <location>
        <position position="1110"/>
    </location>
</feature>
<keyword evidence="10" id="KW-1185">Reference proteome</keyword>
<evidence type="ECO:0000259" key="8">
    <source>
        <dbReference type="PROSITE" id="PS52019"/>
    </source>
</evidence>
<dbReference type="SUPFAM" id="SSF101173">
    <property type="entry name" value="Docking domain B of the erythromycin polyketide synthase (DEBS)"/>
    <property type="match status" value="1"/>
</dbReference>
<dbReference type="InterPro" id="IPR042104">
    <property type="entry name" value="PKS_dehydratase_sf"/>
</dbReference>
<dbReference type="InterPro" id="IPR014043">
    <property type="entry name" value="Acyl_transferase_dom"/>
</dbReference>
<dbReference type="InterPro" id="IPR018201">
    <property type="entry name" value="Ketoacyl_synth_AS"/>
</dbReference>
<dbReference type="SUPFAM" id="SSF47336">
    <property type="entry name" value="ACP-like"/>
    <property type="match status" value="1"/>
</dbReference>
<gene>
    <name evidence="9" type="ORF">GCM10022247_51320</name>
</gene>
<dbReference type="InterPro" id="IPR055123">
    <property type="entry name" value="SpnB-like_Rossmann"/>
</dbReference>
<dbReference type="PROSITE" id="PS50075">
    <property type="entry name" value="CARRIER"/>
    <property type="match status" value="1"/>
</dbReference>
<reference evidence="10" key="1">
    <citation type="journal article" date="2019" name="Int. J. Syst. Evol. Microbiol.">
        <title>The Global Catalogue of Microorganisms (GCM) 10K type strain sequencing project: providing services to taxonomists for standard genome sequencing and annotation.</title>
        <authorList>
            <consortium name="The Broad Institute Genomics Platform"/>
            <consortium name="The Broad Institute Genome Sequencing Center for Infectious Disease"/>
            <person name="Wu L."/>
            <person name="Ma J."/>
        </authorList>
    </citation>
    <scope>NUCLEOTIDE SEQUENCE [LARGE SCALE GENOMIC DNA]</scope>
    <source>
        <strain evidence="10">JCM 17342</strain>
    </source>
</reference>
<dbReference type="SUPFAM" id="SSF53901">
    <property type="entry name" value="Thiolase-like"/>
    <property type="match status" value="1"/>
</dbReference>
<dbReference type="PANTHER" id="PTHR43775">
    <property type="entry name" value="FATTY ACID SYNTHASE"/>
    <property type="match status" value="1"/>
</dbReference>
<dbReference type="InterPro" id="IPR016035">
    <property type="entry name" value="Acyl_Trfase/lysoPLipase"/>
</dbReference>
<keyword evidence="2" id="KW-0597">Phosphoprotein</keyword>
<dbReference type="InterPro" id="IPR013968">
    <property type="entry name" value="PKS_KR"/>
</dbReference>
<dbReference type="Pfam" id="PF02801">
    <property type="entry name" value="Ketoacyl-synt_C"/>
    <property type="match status" value="1"/>
</dbReference>
<feature type="domain" description="PKS/mFAS DH" evidence="8">
    <location>
        <begin position="917"/>
        <end position="1189"/>
    </location>
</feature>
<dbReference type="Gene3D" id="3.10.129.110">
    <property type="entry name" value="Polyketide synthase dehydratase"/>
    <property type="match status" value="1"/>
</dbReference>
<dbReference type="Pfam" id="PF21089">
    <property type="entry name" value="PKS_DH_N"/>
    <property type="match status" value="1"/>
</dbReference>
<dbReference type="Gene3D" id="3.40.50.1820">
    <property type="entry name" value="alpha/beta hydrolase"/>
    <property type="match status" value="1"/>
</dbReference>
<evidence type="ECO:0000256" key="3">
    <source>
        <dbReference type="ARBA" id="ARBA00022679"/>
    </source>
</evidence>
<feature type="domain" description="Ketosynthase family 3 (KS3)" evidence="7">
    <location>
        <begin position="33"/>
        <end position="458"/>
    </location>
</feature>
<dbReference type="Pfam" id="PF00698">
    <property type="entry name" value="Acyl_transf_1"/>
    <property type="match status" value="1"/>
</dbReference>
<proteinExistence type="predicted"/>
<dbReference type="InterPro" id="IPR020807">
    <property type="entry name" value="PKS_DH"/>
</dbReference>
<dbReference type="SMART" id="SM00827">
    <property type="entry name" value="PKS_AT"/>
    <property type="match status" value="1"/>
</dbReference>
<dbReference type="InterPro" id="IPR049551">
    <property type="entry name" value="PKS_DH_C"/>
</dbReference>
<dbReference type="Pfam" id="PF00109">
    <property type="entry name" value="ketoacyl-synt"/>
    <property type="match status" value="1"/>
</dbReference>
<dbReference type="InterPro" id="IPR001227">
    <property type="entry name" value="Ac_transferase_dom_sf"/>
</dbReference>
<dbReference type="Pfam" id="PF14765">
    <property type="entry name" value="PS-DH"/>
    <property type="match status" value="1"/>
</dbReference>
<dbReference type="SMART" id="SM00823">
    <property type="entry name" value="PKS_PP"/>
    <property type="match status" value="1"/>
</dbReference>
<dbReference type="SMART" id="SM00824">
    <property type="entry name" value="PKS_TE"/>
    <property type="match status" value="1"/>
</dbReference>
<dbReference type="InterPro" id="IPR057326">
    <property type="entry name" value="KR_dom"/>
</dbReference>
<dbReference type="SUPFAM" id="SSF51735">
    <property type="entry name" value="NAD(P)-binding Rossmann-fold domains"/>
    <property type="match status" value="2"/>
</dbReference>
<dbReference type="PROSITE" id="PS52004">
    <property type="entry name" value="KS3_2"/>
    <property type="match status" value="1"/>
</dbReference>
<dbReference type="InterPro" id="IPR006162">
    <property type="entry name" value="Ppantetheine_attach_site"/>
</dbReference>
<dbReference type="InterPro" id="IPR020802">
    <property type="entry name" value="TesA-like"/>
</dbReference>
<evidence type="ECO:0000256" key="4">
    <source>
        <dbReference type="ARBA" id="ARBA00023315"/>
    </source>
</evidence>
<protein>
    <recommendedName>
        <fullName evidence="11">Polyketide synthase</fullName>
    </recommendedName>
</protein>
<dbReference type="PANTHER" id="PTHR43775:SF51">
    <property type="entry name" value="INACTIVE PHENOLPHTHIOCEROL SYNTHESIS POLYKETIDE SYNTHASE TYPE I PKS1-RELATED"/>
    <property type="match status" value="1"/>
</dbReference>
<dbReference type="InterPro" id="IPR016039">
    <property type="entry name" value="Thiolase-like"/>
</dbReference>
<dbReference type="InterPro" id="IPR049552">
    <property type="entry name" value="PKS_DH_N"/>
</dbReference>
<evidence type="ECO:0008006" key="11">
    <source>
        <dbReference type="Google" id="ProtNLM"/>
    </source>
</evidence>
<dbReference type="SUPFAM" id="SSF52151">
    <property type="entry name" value="FabD/lysophospholipase-like"/>
    <property type="match status" value="1"/>
</dbReference>
<dbReference type="Pfam" id="PF08659">
    <property type="entry name" value="KR"/>
    <property type="match status" value="1"/>
</dbReference>
<dbReference type="SMART" id="SM01294">
    <property type="entry name" value="PKS_PP_betabranch"/>
    <property type="match status" value="1"/>
</dbReference>
<evidence type="ECO:0000259" key="7">
    <source>
        <dbReference type="PROSITE" id="PS52004"/>
    </source>
</evidence>
<dbReference type="Gene3D" id="3.30.70.3290">
    <property type="match status" value="1"/>
</dbReference>
<dbReference type="CDD" id="cd08956">
    <property type="entry name" value="KR_3_FAS_SDR_x"/>
    <property type="match status" value="1"/>
</dbReference>
<dbReference type="Gene3D" id="1.10.1200.10">
    <property type="entry name" value="ACP-like"/>
    <property type="match status" value="1"/>
</dbReference>
<dbReference type="SMART" id="SM00826">
    <property type="entry name" value="PKS_DH"/>
    <property type="match status" value="1"/>
</dbReference>
<dbReference type="InterPro" id="IPR020841">
    <property type="entry name" value="PKS_Beta-ketoAc_synthase_dom"/>
</dbReference>
<dbReference type="Pfam" id="PF22953">
    <property type="entry name" value="SpnB_Rossmann"/>
    <property type="match status" value="1"/>
</dbReference>
<dbReference type="InterPro" id="IPR032821">
    <property type="entry name" value="PKS_assoc"/>
</dbReference>
<evidence type="ECO:0000256" key="5">
    <source>
        <dbReference type="PROSITE-ProRule" id="PRU01363"/>
    </source>
</evidence>
<dbReference type="PROSITE" id="PS00012">
    <property type="entry name" value="PHOSPHOPANTETHEINE"/>
    <property type="match status" value="1"/>
</dbReference>
<dbReference type="InterPro" id="IPR050091">
    <property type="entry name" value="PKS_NRPS_Biosynth_Enz"/>
</dbReference>
<dbReference type="SUPFAM" id="SSF53474">
    <property type="entry name" value="alpha/beta-Hydrolases"/>
    <property type="match status" value="1"/>
</dbReference>
<comment type="caution">
    <text evidence="9">The sequence shown here is derived from an EMBL/GenBank/DDBJ whole genome shotgun (WGS) entry which is preliminary data.</text>
</comment>
<dbReference type="InterPro" id="IPR001031">
    <property type="entry name" value="Thioesterase"/>
</dbReference>
<dbReference type="InterPro" id="IPR036736">
    <property type="entry name" value="ACP-like_sf"/>
</dbReference>
<dbReference type="InterPro" id="IPR020806">
    <property type="entry name" value="PKS_PP-bd"/>
</dbReference>
<dbReference type="Proteomes" id="UP001501747">
    <property type="component" value="Unassembled WGS sequence"/>
</dbReference>
<feature type="active site" description="Proton acceptor; for dehydratase activity" evidence="5">
    <location>
        <position position="949"/>
    </location>
</feature>
<organism evidence="9 10">
    <name type="scientific">Allokutzneria multivorans</name>
    <dbReference type="NCBI Taxonomy" id="1142134"/>
    <lineage>
        <taxon>Bacteria</taxon>
        <taxon>Bacillati</taxon>
        <taxon>Actinomycetota</taxon>
        <taxon>Actinomycetes</taxon>
        <taxon>Pseudonocardiales</taxon>
        <taxon>Pseudonocardiaceae</taxon>
        <taxon>Allokutzneria</taxon>
    </lineage>
</organism>
<dbReference type="Pfam" id="PF16197">
    <property type="entry name" value="KAsynt_C_assoc"/>
    <property type="match status" value="1"/>
</dbReference>
<dbReference type="InterPro" id="IPR016036">
    <property type="entry name" value="Malonyl_transacylase_ACP-bd"/>
</dbReference>
<dbReference type="PROSITE" id="PS00606">
    <property type="entry name" value="KS3_1"/>
    <property type="match status" value="1"/>
</dbReference>
<dbReference type="PROSITE" id="PS52019">
    <property type="entry name" value="PKS_MFAS_DH"/>
    <property type="match status" value="1"/>
</dbReference>
<dbReference type="EMBL" id="BAABAL010000018">
    <property type="protein sequence ID" value="GAA4020931.1"/>
    <property type="molecule type" value="Genomic_DNA"/>
</dbReference>
<evidence type="ECO:0000256" key="1">
    <source>
        <dbReference type="ARBA" id="ARBA00022450"/>
    </source>
</evidence>
<name>A0ABP7T4W5_9PSEU</name>
<dbReference type="CDD" id="cd00833">
    <property type="entry name" value="PKS"/>
    <property type="match status" value="1"/>
</dbReference>
<dbReference type="Pfam" id="PF00975">
    <property type="entry name" value="Thioesterase"/>
    <property type="match status" value="1"/>
</dbReference>
<dbReference type="InterPro" id="IPR009081">
    <property type="entry name" value="PP-bd_ACP"/>
</dbReference>
<feature type="region of interest" description="N-terminal hotdog fold" evidence="5">
    <location>
        <begin position="917"/>
        <end position="1037"/>
    </location>
</feature>
<evidence type="ECO:0000256" key="2">
    <source>
        <dbReference type="ARBA" id="ARBA00022553"/>
    </source>
</evidence>
<evidence type="ECO:0000259" key="6">
    <source>
        <dbReference type="PROSITE" id="PS50075"/>
    </source>
</evidence>
<feature type="region of interest" description="C-terminal hotdog fold" evidence="5">
    <location>
        <begin position="1049"/>
        <end position="1189"/>
    </location>
</feature>
<accession>A0ABP7T4W5</accession>
<evidence type="ECO:0000313" key="9">
    <source>
        <dbReference type="EMBL" id="GAA4020931.1"/>
    </source>
</evidence>
<dbReference type="SUPFAM" id="SSF55048">
    <property type="entry name" value="Probable ACP-binding domain of malonyl-CoA ACP transacylase"/>
    <property type="match status" value="1"/>
</dbReference>
<dbReference type="InterPro" id="IPR029058">
    <property type="entry name" value="AB_hydrolase_fold"/>
</dbReference>
<dbReference type="Gene3D" id="3.40.50.720">
    <property type="entry name" value="NAD(P)-binding Rossmann-like Domain"/>
    <property type="match status" value="1"/>
</dbReference>
<feature type="domain" description="Carrier" evidence="6">
    <location>
        <begin position="1632"/>
        <end position="1708"/>
    </location>
</feature>
<keyword evidence="1" id="KW-0596">Phosphopantetheine</keyword>
<keyword evidence="3" id="KW-0808">Transferase</keyword>
<evidence type="ECO:0000313" key="10">
    <source>
        <dbReference type="Proteomes" id="UP001501747"/>
    </source>
</evidence>
<dbReference type="InterPro" id="IPR014031">
    <property type="entry name" value="Ketoacyl_synth_C"/>
</dbReference>
<dbReference type="SMART" id="SM00822">
    <property type="entry name" value="PKS_KR"/>
    <property type="match status" value="1"/>
</dbReference>
<dbReference type="InterPro" id="IPR049900">
    <property type="entry name" value="PKS_mFAS_DH"/>
</dbReference>
<sequence>MDRGNSTEQKLRDYLKRVTADLHRVRQRLGALEEPVAIVGMACRYPGGVSTPEQLWELVASGTDAIEGFPADRGWDLDALYDPDPDTPGTTYAREGGFVTGVDHFDAAFFGIAPREAIAMDPQQRLLLETAWEALERAGIDPTTLKGSRTGVFAGVMYQDYTARPGLSTKDLEGSLGAGGSGSVASGRISYVLGLEGPAVSVDTACSSSLVALHMAVKAIRNGECDLALVGGSMVMSTPVAFVDLSRQRGLARDGRCKAYSDEADGTGWGEGVGMIAVERLSDARRNGHPVLAVVKGSALNQDGASSGLTAPNGPSQRRVIEAALADAGISAAEVDLVEGHGTGTALGDPIEAQALLATYGRRESGEPLYLGSLKSNIGHTQAAAGVGGVIKMVMALRHKLMPKTLHAENPSENVDWTAGEVSILTEAREWTRAEHPRRAGVSSFGFSGTNAHVILEEAPESTPVERRNANGAVPLVVSGRTPEALCAQAERIADFVESSEESLVDIAYSLSATRSAFEHRGVVVGADRADLVAQLRELAVFGQVRGDARRPVFVFPGQGSQWVGMAVELLDSSPVFAERMAECAAALAEFVDFSVLDVLRGVPGTPPMERMDVLQPVLWSIMVSLAEVWRSFGVTPAAVIGHSQGEVAAAVVCGALSLADAAKICALRSRAIRTVTGQGGMLSLTMPRDAVDDLIAPWGSAVSVAVVNGPQAVIISGDLEALEQIRVLAEERSVRARKVAVDCAGHSAHMDPLKAGVLADLASVRPMATNTPFISTVTGEVLDTSTLDAEYWVRNLRETVLMDAATRTALERGHRTFIEVSPHTVLAMAVQSTVDDAGVDAVVVGTLKRDEGGLEQFLRAAAEAHVVGATVDWSTAFDGAHVVDLPTYAFQRQKFWLESVESVGDVAGAGLRGAEHPLLGAIMELPDGAGVLFSGLLSTKTQPWLADHALGETVLFPGTGFLELAIRVGDEVGCSKVEDLTLQAPLTLSTKDGVQLRISVGGPDATGARELNIYSRQDEGFLCHATGTLSADLAEPGAALSAWPPAGAEEIEIGQLYQRFAENGFAYGPAFQGVRAAWASGDDVYAEVALPPRQRADAESYGLHPALLDAALHPIALSTKLLEPGEHSWLPFAWTGVSLHASGAEELRVKLSSAGSDAVALTIADGVGNPVADVEALVLRQTRAVETPVKRHDSLFTVDWQVARATAELPQRVAVVGDDALGITDALQTAGIRVESYVDLVDMPVPDVVVAPVSGGTAHEVTRHALGLLQKWLGDQRFADSRLVFVTKGAVGSGITDVGASALWGLVRTAQSEEPERVRLIDTDDVAALPALLLGAEPQIVVREGKSHTPKLIAAKEQRPGTLPVGGTVLVTGGTGSLGGALARHLVANHGVRNLVLTSRSGAKAEGARELRNELIELGASVTVSACDTTDFEALAKVIAAIPSDRPLCAVVHTAGVLDDGTIGSLTPERLDTVLRPKVDAVTNLHELTKHLDLDAFVLFSSAAGVLGGAGQGNYAAANTFLDAFAQQLREQGHRVTSLAWGLWDNVSDETRSGIVPLTFEEGMELFDAALGMDDALLVPMRINKFALRDAVGAPALLRGMVKAPTRRAAARAAVNTGDLRQKLASLSEEQQLTTVTDLVREHVATVLGHASAVSAEHSFVDSGFDSLSAVELRNRVATATGLRLPATLVFDHANPVSLAQHLLGELGTSTPVEVVAAPVASGNTITALYNESLGAGRFTEAFDFLRATGALRPRFEGAADLGELPMPVLLARGPQAPKLYCFSSCIATAGIHQCARFATNFRGVRDVAALALPGFEDGERVPSSMAAVIEAQAEAVRRDADGGPVVLLGASAGGWFAHAAAAHLERMGEEVAGVVLVDTYTPQSNVLKHFGLPLMDAMSQREGVFVTMDEARLTAMGWYLTLFGTWEPSAIRARTLLVRATEPMGQRLPQDTGEDWRPEWEHPHDVVDVAGDHFSMMERHASGTALEIEKWITAVAGEAAAPRQLASA</sequence>
<dbReference type="InterPro" id="IPR036291">
    <property type="entry name" value="NAD(P)-bd_dom_sf"/>
</dbReference>
<dbReference type="InterPro" id="IPR014030">
    <property type="entry name" value="Ketoacyl_synth_N"/>
</dbReference>
<dbReference type="Gene3D" id="3.40.47.10">
    <property type="match status" value="1"/>
</dbReference>